<evidence type="ECO:0000313" key="3">
    <source>
        <dbReference type="Proteomes" id="UP000678513"/>
    </source>
</evidence>
<dbReference type="Pfam" id="PF13575">
    <property type="entry name" value="DUF4135"/>
    <property type="match status" value="1"/>
</dbReference>
<feature type="domain" description="Lantibiotic biosynthesis protein dehydration" evidence="1">
    <location>
        <begin position="92"/>
        <end position="442"/>
    </location>
</feature>
<evidence type="ECO:0000313" key="2">
    <source>
        <dbReference type="EMBL" id="QUC08433.1"/>
    </source>
</evidence>
<proteinExistence type="predicted"/>
<organism evidence="2 3">
    <name type="scientific">Arachnia rubra</name>
    <dbReference type="NCBI Taxonomy" id="1547448"/>
    <lineage>
        <taxon>Bacteria</taxon>
        <taxon>Bacillati</taxon>
        <taxon>Actinomycetota</taxon>
        <taxon>Actinomycetes</taxon>
        <taxon>Propionibacteriales</taxon>
        <taxon>Propionibacteriaceae</taxon>
        <taxon>Arachnia</taxon>
    </lineage>
</organism>
<dbReference type="InterPro" id="IPR012341">
    <property type="entry name" value="6hp_glycosidase-like_sf"/>
</dbReference>
<dbReference type="Proteomes" id="UP000678513">
    <property type="component" value="Chromosome"/>
</dbReference>
<sequence length="913" mass="100213">MIIEQALGDALSQHILNLAPKGALDAYAFRILETPLVYLLNEHRLQDRFSGTTPEVQYEEFSDNVTGILFELRERFPDHWRRWLEAGTSLRATFETVLRRVTEDATPLSQLLKAHHLDARPRVISIKPLGDIHPQGVVCEVVTSSGTVYYKPRPAGNELFVSALADWMAKHTEPGLWLGLKFPEVADCGDHTWVAPVHHQPLADTSEASRYYHRAGHLLGLSYLVNITDLHHENIIATATQPVPVDLETIMSVFPRSVPDQNEAGAATLRQTTQSPAATGLIPLGSCLQELGGDVSGLAADGLRVKRRVLDRQGRSDMRYVHVVSEVTPENNRPILEGTPVPPAKYVDDIVEGFATVLRTAINHRESLLALLHQHANSIHVRVIARMTNDYAVVLAGLSRVSGNNNPERIMAMLRENAAGLADTMVASEEAQLRRWAVPHFWAAASERIIRDPWGQPTGKLDEAPLENTLAKINSFTSESIDHQVSLIRTAFRSPEQIVLPLGGGLAKPGAGSFEEFENTHFSALRAQAVTGIDGSVNWPVLAIDERDQLTVQPLIGGVYRGLAGVAELLVTTRKTNPRWQLLAQHLLNTLRHESHSLLEDASAVQSYYQGPASQLAAAERLRDAFELSAPWISQGYGHLLDTLGMAAHDCRLDVMEGAAGMIIALRHHQDSRTRALCRELGHRLRLAAHKGWDSKDVCPLSRNASFAHDSGGMGTGVLIAAAMTEEVELVESWRGAWEFENTFKLAEGWRDARSPDENISTHWCHGLAGIALARIMWLKTIRDNPFLSTVISPDEIVRIRQELDEAARLLARDLAKSGSPSLCHGISGGALVLDLAGKQLGKPQWRAHAEDLVIRAGATLSRCPWLWGDHDVRDFGIMTGPGGLLLAQRMLRSPHGGVGPLLPDLGRIGAAS</sequence>
<dbReference type="PIRSF" id="PIRSF037228">
    <property type="entry name" value="Lant_mod_RumM"/>
    <property type="match status" value="1"/>
</dbReference>
<dbReference type="SMART" id="SM01260">
    <property type="entry name" value="LANC_like"/>
    <property type="match status" value="1"/>
</dbReference>
<dbReference type="InterPro" id="IPR017146">
    <property type="entry name" value="Lanti_2_LanM"/>
</dbReference>
<dbReference type="InterPro" id="IPR007822">
    <property type="entry name" value="LANC-like"/>
</dbReference>
<dbReference type="CDD" id="cd04792">
    <property type="entry name" value="LanM-like"/>
    <property type="match status" value="1"/>
</dbReference>
<accession>A0ABX7Y6E9</accession>
<dbReference type="SUPFAM" id="SSF158745">
    <property type="entry name" value="LanC-like"/>
    <property type="match status" value="1"/>
</dbReference>
<evidence type="ECO:0000259" key="1">
    <source>
        <dbReference type="Pfam" id="PF13575"/>
    </source>
</evidence>
<protein>
    <submittedName>
        <fullName evidence="2">Type 2 lantipeptide synthetase LanM family protein</fullName>
    </submittedName>
</protein>
<dbReference type="NCBIfam" id="TIGR03897">
    <property type="entry name" value="lanti_2_LanM"/>
    <property type="match status" value="1"/>
</dbReference>
<dbReference type="EMBL" id="CP072384">
    <property type="protein sequence ID" value="QUC08433.1"/>
    <property type="molecule type" value="Genomic_DNA"/>
</dbReference>
<reference evidence="2 3" key="1">
    <citation type="submission" date="2021-03" db="EMBL/GenBank/DDBJ databases">
        <title>Human Oral Microbial Genomes.</title>
        <authorList>
            <person name="Johnston C.D."/>
            <person name="Chen T."/>
            <person name="Dewhirst F.E."/>
        </authorList>
    </citation>
    <scope>NUCLEOTIDE SEQUENCE [LARGE SCALE GENOMIC DNA]</scope>
    <source>
        <strain evidence="2 3">DSMZ 100122</strain>
    </source>
</reference>
<dbReference type="InterPro" id="IPR025410">
    <property type="entry name" value="Lant_dehyd"/>
</dbReference>
<dbReference type="PRINTS" id="PR01950">
    <property type="entry name" value="LANCSUPER"/>
</dbReference>
<dbReference type="Gene3D" id="1.50.10.10">
    <property type="match status" value="1"/>
</dbReference>
<name>A0ABX7Y6E9_9ACTN</name>
<gene>
    <name evidence="2" type="ORF">J5A65_01390</name>
</gene>
<dbReference type="Pfam" id="PF05147">
    <property type="entry name" value="LANC_like"/>
    <property type="match status" value="1"/>
</dbReference>
<keyword evidence="3" id="KW-1185">Reference proteome</keyword>